<feature type="transmembrane region" description="Helical" evidence="7">
    <location>
        <begin position="99"/>
        <end position="116"/>
    </location>
</feature>
<dbReference type="Gene3D" id="3.30.565.10">
    <property type="entry name" value="Histidine kinase-like ATPase, C-terminal domain"/>
    <property type="match status" value="1"/>
</dbReference>
<dbReference type="RefSeq" id="WP_138857831.1">
    <property type="nucleotide sequence ID" value="NZ_CP040709.1"/>
</dbReference>
<dbReference type="PRINTS" id="PR00344">
    <property type="entry name" value="BCTRLSENSOR"/>
</dbReference>
<dbReference type="PROSITE" id="PS50109">
    <property type="entry name" value="HIS_KIN"/>
    <property type="match status" value="1"/>
</dbReference>
<keyword evidence="4" id="KW-0808">Transferase</keyword>
<dbReference type="InterPro" id="IPR004358">
    <property type="entry name" value="Sig_transdc_His_kin-like_C"/>
</dbReference>
<evidence type="ECO:0000259" key="8">
    <source>
        <dbReference type="PROSITE" id="PS50109"/>
    </source>
</evidence>
<feature type="transmembrane region" description="Helical" evidence="7">
    <location>
        <begin position="57"/>
        <end position="78"/>
    </location>
</feature>
<organism evidence="10 11">
    <name type="scientific">Inhella inkyongensis</name>
    <dbReference type="NCBI Taxonomy" id="392593"/>
    <lineage>
        <taxon>Bacteria</taxon>
        <taxon>Pseudomonadati</taxon>
        <taxon>Pseudomonadota</taxon>
        <taxon>Betaproteobacteria</taxon>
        <taxon>Burkholderiales</taxon>
        <taxon>Sphaerotilaceae</taxon>
        <taxon>Inhella</taxon>
    </lineage>
</organism>
<evidence type="ECO:0000313" key="10">
    <source>
        <dbReference type="EMBL" id="MBB5203087.1"/>
    </source>
</evidence>
<dbReference type="SUPFAM" id="SSF55874">
    <property type="entry name" value="ATPase domain of HSP90 chaperone/DNA topoisomerase II/histidine kinase"/>
    <property type="match status" value="1"/>
</dbReference>
<dbReference type="GO" id="GO:0000155">
    <property type="term" value="F:phosphorelay sensor kinase activity"/>
    <property type="evidence" value="ECO:0007669"/>
    <property type="project" value="InterPro"/>
</dbReference>
<dbReference type="SMART" id="SM00388">
    <property type="entry name" value="HisKA"/>
    <property type="match status" value="1"/>
</dbReference>
<keyword evidence="7" id="KW-0812">Transmembrane</keyword>
<dbReference type="InterPro" id="IPR036097">
    <property type="entry name" value="HisK_dim/P_sf"/>
</dbReference>
<comment type="catalytic activity">
    <reaction evidence="1">
        <text>ATP + protein L-histidine = ADP + protein N-phospho-L-histidine.</text>
        <dbReference type="EC" id="2.7.13.3"/>
    </reaction>
</comment>
<protein>
    <recommendedName>
        <fullName evidence="2">histidine kinase</fullName>
        <ecNumber evidence="2">2.7.13.3</ecNumber>
    </recommendedName>
</protein>
<feature type="transmembrane region" description="Helical" evidence="7">
    <location>
        <begin position="122"/>
        <end position="141"/>
    </location>
</feature>
<dbReference type="CDD" id="cd17546">
    <property type="entry name" value="REC_hyHK_CKI1_RcsC-like"/>
    <property type="match status" value="1"/>
</dbReference>
<keyword evidence="5 10" id="KW-0418">Kinase</keyword>
<evidence type="ECO:0000256" key="7">
    <source>
        <dbReference type="SAM" id="Phobius"/>
    </source>
</evidence>
<dbReference type="InterPro" id="IPR036890">
    <property type="entry name" value="HATPase_C_sf"/>
</dbReference>
<feature type="domain" description="Histidine kinase" evidence="8">
    <location>
        <begin position="233"/>
        <end position="444"/>
    </location>
</feature>
<dbReference type="InterPro" id="IPR003661">
    <property type="entry name" value="HisK_dim/P_dom"/>
</dbReference>
<dbReference type="SUPFAM" id="SSF52172">
    <property type="entry name" value="CheY-like"/>
    <property type="match status" value="1"/>
</dbReference>
<dbReference type="SUPFAM" id="SSF47384">
    <property type="entry name" value="Homodimeric domain of signal transducing histidine kinase"/>
    <property type="match status" value="1"/>
</dbReference>
<dbReference type="Pfam" id="PF02518">
    <property type="entry name" value="HATPase_c"/>
    <property type="match status" value="1"/>
</dbReference>
<dbReference type="PANTHER" id="PTHR43047">
    <property type="entry name" value="TWO-COMPONENT HISTIDINE PROTEIN KINASE"/>
    <property type="match status" value="1"/>
</dbReference>
<dbReference type="Proteomes" id="UP000554837">
    <property type="component" value="Unassembled WGS sequence"/>
</dbReference>
<evidence type="ECO:0000256" key="6">
    <source>
        <dbReference type="PROSITE-ProRule" id="PRU00169"/>
    </source>
</evidence>
<keyword evidence="7" id="KW-0472">Membrane</keyword>
<feature type="transmembrane region" description="Helical" evidence="7">
    <location>
        <begin position="29"/>
        <end position="51"/>
    </location>
</feature>
<dbReference type="CDD" id="cd00082">
    <property type="entry name" value="HisKA"/>
    <property type="match status" value="1"/>
</dbReference>
<evidence type="ECO:0000256" key="4">
    <source>
        <dbReference type="ARBA" id="ARBA00022679"/>
    </source>
</evidence>
<dbReference type="Gene3D" id="3.40.50.2300">
    <property type="match status" value="1"/>
</dbReference>
<dbReference type="InterPro" id="IPR003594">
    <property type="entry name" value="HATPase_dom"/>
</dbReference>
<dbReference type="SMART" id="SM00387">
    <property type="entry name" value="HATPase_c"/>
    <property type="match status" value="1"/>
</dbReference>
<dbReference type="PROSITE" id="PS50110">
    <property type="entry name" value="RESPONSE_REGULATORY"/>
    <property type="match status" value="1"/>
</dbReference>
<feature type="transmembrane region" description="Helical" evidence="7">
    <location>
        <begin position="171"/>
        <end position="189"/>
    </location>
</feature>
<dbReference type="PANTHER" id="PTHR43047:SF9">
    <property type="entry name" value="HISTIDINE KINASE"/>
    <property type="match status" value="1"/>
</dbReference>
<sequence>MAEAGGPAKTDAALEESIRREIVAALFRNLPHSLVVGVVFTGIFAWMFYGRVDTRELAAWGIGMGVATVHGALCWRAFRRADSQPDWDSRLHLRAYGRQTWLVGFFLGLSGWLFYAPEFGELRWVAVLMLLSFAAGLVALLALHLPLYYAWLALMSVPLALRFAVSGAPGGWAGGALFAFFIVGIVPYAQRQGRIVQETTRIRHTKAELVTQLQRTTQQLAEAHEAKSRFFAAASHDLRQPVQAIRYYAELLQPQGADIHTVDRIRQCVASLDGLLEGVLTLSRLDAGKVHKRVFAVDLVALAERLRQLYEGEAASRGLRLRVRAPTRAWAMSDSVHLERVLGNLLANALRYTPTGGVLLAVRRRGAHWGLQVCDTGIGIAPEFQADVFDEFVQLGPPQHDVNQGVGLGLATVRRLCALLEHPLTLRSRVGHGTVFTLQVPACEPPLESDPDERAERAPSALLRGRVLVVEDNLDVRESLARMLERWGLHCETCADASEALLRWRAAPPDGRFEVVLSDWRLPGVLNGVQLIEALRQEPGAPACCFVLVTGETEDSIDSVPVDVQLLRKPVRPIRLRALLSTVLRPERSL</sequence>
<evidence type="ECO:0000256" key="5">
    <source>
        <dbReference type="ARBA" id="ARBA00022777"/>
    </source>
</evidence>
<feature type="domain" description="Response regulatory" evidence="9">
    <location>
        <begin position="466"/>
        <end position="584"/>
    </location>
</feature>
<dbReference type="EMBL" id="JACHHO010000001">
    <property type="protein sequence ID" value="MBB5203087.1"/>
    <property type="molecule type" value="Genomic_DNA"/>
</dbReference>
<dbReference type="GO" id="GO:0009927">
    <property type="term" value="F:histidine phosphotransfer kinase activity"/>
    <property type="evidence" value="ECO:0007669"/>
    <property type="project" value="TreeGrafter"/>
</dbReference>
<gene>
    <name evidence="10" type="ORF">HNQ51_000380</name>
</gene>
<keyword evidence="11" id="KW-1185">Reference proteome</keyword>
<name>A0A840RWL5_9BURK</name>
<dbReference type="OrthoDB" id="6114847at2"/>
<dbReference type="Pfam" id="PF00072">
    <property type="entry name" value="Response_reg"/>
    <property type="match status" value="1"/>
</dbReference>
<keyword evidence="7" id="KW-1133">Transmembrane helix</keyword>
<evidence type="ECO:0000313" key="11">
    <source>
        <dbReference type="Proteomes" id="UP000554837"/>
    </source>
</evidence>
<evidence type="ECO:0000256" key="1">
    <source>
        <dbReference type="ARBA" id="ARBA00000085"/>
    </source>
</evidence>
<dbReference type="Pfam" id="PF00512">
    <property type="entry name" value="HisKA"/>
    <property type="match status" value="1"/>
</dbReference>
<evidence type="ECO:0000256" key="2">
    <source>
        <dbReference type="ARBA" id="ARBA00012438"/>
    </source>
</evidence>
<accession>A0A840RWL5</accession>
<feature type="modified residue" description="4-aspartylphosphate" evidence="6">
    <location>
        <position position="519"/>
    </location>
</feature>
<evidence type="ECO:0000256" key="3">
    <source>
        <dbReference type="ARBA" id="ARBA00022553"/>
    </source>
</evidence>
<dbReference type="InterPro" id="IPR005467">
    <property type="entry name" value="His_kinase_dom"/>
</dbReference>
<evidence type="ECO:0000259" key="9">
    <source>
        <dbReference type="PROSITE" id="PS50110"/>
    </source>
</evidence>
<dbReference type="InterPro" id="IPR001789">
    <property type="entry name" value="Sig_transdc_resp-reg_receiver"/>
</dbReference>
<dbReference type="AlphaFoldDB" id="A0A840RWL5"/>
<dbReference type="Gene3D" id="1.10.287.130">
    <property type="match status" value="1"/>
</dbReference>
<comment type="caution">
    <text evidence="10">The sequence shown here is derived from an EMBL/GenBank/DDBJ whole genome shotgun (WGS) entry which is preliminary data.</text>
</comment>
<proteinExistence type="predicted"/>
<dbReference type="InterPro" id="IPR011006">
    <property type="entry name" value="CheY-like_superfamily"/>
</dbReference>
<dbReference type="SMART" id="SM00448">
    <property type="entry name" value="REC"/>
    <property type="match status" value="1"/>
</dbReference>
<dbReference type="EC" id="2.7.13.3" evidence="2"/>
<reference evidence="10 11" key="1">
    <citation type="submission" date="2020-08" db="EMBL/GenBank/DDBJ databases">
        <title>Genomic Encyclopedia of Type Strains, Phase IV (KMG-IV): sequencing the most valuable type-strain genomes for metagenomic binning, comparative biology and taxonomic classification.</title>
        <authorList>
            <person name="Goeker M."/>
        </authorList>
    </citation>
    <scope>NUCLEOTIDE SEQUENCE [LARGE SCALE GENOMIC DNA]</scope>
    <source>
        <strain evidence="10 11">DSM 23958</strain>
    </source>
</reference>
<keyword evidence="3 6" id="KW-0597">Phosphoprotein</keyword>
<dbReference type="GO" id="GO:0005886">
    <property type="term" value="C:plasma membrane"/>
    <property type="evidence" value="ECO:0007669"/>
    <property type="project" value="TreeGrafter"/>
</dbReference>